<dbReference type="PROSITE" id="PS50853">
    <property type="entry name" value="FN3"/>
    <property type="match status" value="5"/>
</dbReference>
<feature type="domain" description="Fibronectin type-III" evidence="2">
    <location>
        <begin position="1920"/>
        <end position="2005"/>
    </location>
</feature>
<evidence type="ECO:0000313" key="3">
    <source>
        <dbReference type="EMBL" id="MFC5404396.1"/>
    </source>
</evidence>
<feature type="domain" description="Fibronectin type-III" evidence="2">
    <location>
        <begin position="1747"/>
        <end position="1832"/>
    </location>
</feature>
<dbReference type="Pfam" id="PF00415">
    <property type="entry name" value="RCC1"/>
    <property type="match status" value="4"/>
</dbReference>
<accession>A0ABW0HT50</accession>
<proteinExistence type="predicted"/>
<dbReference type="PROSITE" id="PS00626">
    <property type="entry name" value="RCC1_2"/>
    <property type="match status" value="1"/>
</dbReference>
<dbReference type="InterPro" id="IPR003961">
    <property type="entry name" value="FN3_dom"/>
</dbReference>
<keyword evidence="1" id="KW-0677">Repeat</keyword>
<dbReference type="InterPro" id="IPR000408">
    <property type="entry name" value="Reg_chr_condens"/>
</dbReference>
<gene>
    <name evidence="3" type="ORF">ACFPOF_16805</name>
</gene>
<dbReference type="CDD" id="cd15482">
    <property type="entry name" value="Sialidase_non-viral"/>
    <property type="match status" value="2"/>
</dbReference>
<dbReference type="Pfam" id="PF00041">
    <property type="entry name" value="fn3"/>
    <property type="match status" value="1"/>
</dbReference>
<dbReference type="RefSeq" id="WP_378134673.1">
    <property type="nucleotide sequence ID" value="NZ_JBHSMI010000028.1"/>
</dbReference>
<evidence type="ECO:0000256" key="1">
    <source>
        <dbReference type="ARBA" id="ARBA00022737"/>
    </source>
</evidence>
<dbReference type="SMART" id="SM00060">
    <property type="entry name" value="FN3"/>
    <property type="match status" value="8"/>
</dbReference>
<protein>
    <submittedName>
        <fullName evidence="3">Fibronectin type III domain-containing protein</fullName>
    </submittedName>
</protein>
<evidence type="ECO:0000259" key="2">
    <source>
        <dbReference type="PROSITE" id="PS50853"/>
    </source>
</evidence>
<dbReference type="PANTHER" id="PTHR22872">
    <property type="entry name" value="BTK-BINDING PROTEIN-RELATED"/>
    <property type="match status" value="1"/>
</dbReference>
<dbReference type="SUPFAM" id="SSF50939">
    <property type="entry name" value="Sialidases"/>
    <property type="match status" value="1"/>
</dbReference>
<dbReference type="Proteomes" id="UP001596113">
    <property type="component" value="Unassembled WGS sequence"/>
</dbReference>
<reference evidence="4" key="1">
    <citation type="journal article" date="2019" name="Int. J. Syst. Evol. Microbiol.">
        <title>The Global Catalogue of Microorganisms (GCM) 10K type strain sequencing project: providing services to taxonomists for standard genome sequencing and annotation.</title>
        <authorList>
            <consortium name="The Broad Institute Genomics Platform"/>
            <consortium name="The Broad Institute Genome Sequencing Center for Infectious Disease"/>
            <person name="Wu L."/>
            <person name="Ma J."/>
        </authorList>
    </citation>
    <scope>NUCLEOTIDE SEQUENCE [LARGE SCALE GENOMIC DNA]</scope>
    <source>
        <strain evidence="4">CGMCC 1.18575</strain>
    </source>
</reference>
<sequence length="2367" mass="251037">MFQKKRKWILLMIFSLIVQGFGEFVWPARTVEAAYDPALQPAVIASGNYHTLFVQTDGTVKSSGYDGGTGALGLGSTTSSYVTPTVINGLTGVRQVATYGYSSYALLQDGTVKSWGQNASGQLGLGGTSNTYTPTLISGLTNVKQIVAGNGFAIALLTDGTLKGWGTNTYGELLGAGVSTTPVTLSGISSVKQIAVGDKFVLALLTDGTVKSWGYNNYGQLGQGDISNRSTPTAITGLTNVVQVAAGNSHGLALLQNGNVQSWGYNGYGQLGNNSAVDAKSPISVSSLSNVRSVTAGYHGSMAVLKDDSLKVWGYNGNGQLGTNDVVNKLLPTSVNVDFRIAHGYVGSNGSAFVVGYENKVYGTGQNSNGQLGIGDSSNKSLFTLASTLQTSAYQMDMNLSVDTINLQVITNSSSFSSFLIQDGRVWAWGYNSSGQLGLGDMTARTTPTLVPGLTGVKQLVAGQLHTLALMEDGTVKAWGRNDNGQLGLGDMINRTTPTLVPGLTRVKQLVAGGSHMLALMEDGTVKAWGNNASGQLGLGDMTPRTAPILVPGLFGVKQLVAGYSHTSALLDDGTVKAWGTNANGQLGFGDTFNRIAPTLVPGLTGVKQIVAGGSHTLALMEDRTVKAWGYNANGQLGLGDTTNQTAPILVPGLSGVKQLVAGYFHTLTLMEDGTVKAWGYNANGQLGLGDTSNRTAPTLVPGFIGVKQLVTGDSHTLALMEDGSVKAWGSNSYGQLGLGDTAIRATPTLVPGLTVVKQIVGGSSHTLYLMEDGSVKAWGSNSYGQLGLGDTTTRITPTLVPGLTGVKQIVAGGSHTLALMEDGTVKAWGSNSYGQLGLGDTVNRTAPTLVTGLTGVKQLVAGGSHTLALMEDGTVKAWGYNYNGQLGTGDTTNQTVPMSVPTITGVKQLVAGGSHTFALMEDGTVKAWGYNYDGQLGLGDTTTRTAPTLMPGLTGAKQIVAGDSHTLALMEDGTVKAWGYNNNGQLGLGDTSKRTVPTLVQGLTDVRQLVAGSSHTLALMEDGTVKAWGYNVYSQLGLGDTSNRTAPIPVPGLSGVKQLVAGQYHTLALMEGGMVKAWGSNNSNQLGVLRSPSSPTQVDQFLYKGISIQATVNGPVGETLNAKYYLDTEAEQREQQAVKLSDGSAFVKFQSIANTSLKKGTHTVRVVMNTMYQSVEKTATFTVQDGAMSSDTLDATSTATSILLKGRTEDQASQLAASPYQYSINGQSSGWLAPSVQLNSTISSPALDMPGASNNTITRLSNDWWIITGFTGVPSTGALFYVSKDQGRTWTQLASLADANIQSAPVITASGTKVIGLVRYGATAVRTFTFDALTQNNINIFNQTVNLSTANSDIPLTKSLAIVADDDGIVHAVWSAKKTGDSNNLFYAKSMNIGQSWSTVSQLTTDNYIAYQSTNPSIVLVNKSPVIFYENLKGGANQYITAMVWNGTTWISNNPVSSSFTQQDHSEYVDGNNVYLVWSGEEPSELRGNIRFRKSTNGGTTWLPEIKLTTGNIYYQDTPVITADTQDQLFVVYSGIDPAVSTTTKNIRVLTSADGASWSAPISLTNATNGQMSQPVTLVGKQRPVLNNKPVVLYKDTANNRTSILGNFELGSTFTVTGLVSNTKYTAKFEVKDSSGNVRATTKEVYTLAAAPTVALQQVADQPAKLVITDSNPNITKYQITAGNKYLTTEGQLVNQPVNLVLQNKAISLTKLDSKKTYSFKVRAVNEEGVYTNWSTAVRVGPPALPPAMPKNVKAQPTSNSVTLSWSPVSEATSYEVEVDNQVVPVAVGRVLSYKHSSLEANTLHQYRIRAVKDGTPGAWSVPIFSRTLMLAPVYPNTIVPAATAKTVTVTWNAVTGAVAYEVEWDGQLFTAGKQLTFKQTNLPMGSRHTFRVRAINAGGKSPWSPSQLISTTNTLPDVPVPNEPLVGDKSVALSWPIVADALAYDIEADGAIVQLNDTTTASFSGLTPGSSHTYRIRAVNELGEGAWSAPVAITTFKLATPASIVETLSDISIALQWEAVASAASYEVEIDGQVVGTSTPNYTKTGLTPETAHAFRIRAIGATGESAWTKSLLYTAMPVKPAVPLNVSATASRDQVYLNWSQVAGALGYDVELDGVVIVDNFDGTSYVDTLLNPFSTHQYRIRARTDAIEGDWSPLVTLRTLPDRPTIPSNIAVTSTANIVTLKWDWDPTATKYEVEVDGQVFSTNLKNEYQHRRVALGSEHKYRIRTTNVSGVGDWSGYIINNTLVAKLTKAKTVDMGMVGKDIMDFSRYTLKVTYDPNAIEIVDLSTLTSKKELTTGRIAGTDVIVTSFRPGEAVFTCDKAIALDESWTGVINSIQMKAKVSGGSSITYSVVERPETVINLQP</sequence>
<dbReference type="PROSITE" id="PS50012">
    <property type="entry name" value="RCC1_3"/>
    <property type="match status" value="18"/>
</dbReference>
<name>A0ABW0HT50_9BACL</name>
<feature type="domain" description="Fibronectin type-III" evidence="2">
    <location>
        <begin position="1833"/>
        <end position="1919"/>
    </location>
</feature>
<keyword evidence="4" id="KW-1185">Reference proteome</keyword>
<dbReference type="InterPro" id="IPR009091">
    <property type="entry name" value="RCC1/BLIP-II"/>
</dbReference>
<dbReference type="InterPro" id="IPR013783">
    <property type="entry name" value="Ig-like_fold"/>
</dbReference>
<dbReference type="Pfam" id="PF25390">
    <property type="entry name" value="WD40_RLD"/>
    <property type="match status" value="3"/>
</dbReference>
<dbReference type="Gene3D" id="2.130.10.30">
    <property type="entry name" value="Regulator of chromosome condensation 1/beta-lactamase-inhibitor protein II"/>
    <property type="match status" value="6"/>
</dbReference>
<dbReference type="SUPFAM" id="SSF49265">
    <property type="entry name" value="Fibronectin type III"/>
    <property type="match status" value="4"/>
</dbReference>
<feature type="domain" description="Fibronectin type-III" evidence="2">
    <location>
        <begin position="1653"/>
        <end position="1746"/>
    </location>
</feature>
<dbReference type="InterPro" id="IPR036278">
    <property type="entry name" value="Sialidase_sf"/>
</dbReference>
<dbReference type="SUPFAM" id="SSF50985">
    <property type="entry name" value="RCC1/BLIP-II"/>
    <property type="match status" value="4"/>
</dbReference>
<dbReference type="CDD" id="cd00063">
    <property type="entry name" value="FN3"/>
    <property type="match status" value="5"/>
</dbReference>
<dbReference type="InterPro" id="IPR051625">
    <property type="entry name" value="Signaling_Regulatory_Domain"/>
</dbReference>
<dbReference type="PRINTS" id="PR00633">
    <property type="entry name" value="RCCNDNSATION"/>
</dbReference>
<feature type="domain" description="Fibronectin type-III" evidence="2">
    <location>
        <begin position="2083"/>
        <end position="2166"/>
    </location>
</feature>
<organism evidence="3 4">
    <name type="scientific">Cohnella soli</name>
    <dbReference type="NCBI Taxonomy" id="425005"/>
    <lineage>
        <taxon>Bacteria</taxon>
        <taxon>Bacillati</taxon>
        <taxon>Bacillota</taxon>
        <taxon>Bacilli</taxon>
        <taxon>Bacillales</taxon>
        <taxon>Paenibacillaceae</taxon>
        <taxon>Cohnella</taxon>
    </lineage>
</organism>
<comment type="caution">
    <text evidence="3">The sequence shown here is derived from an EMBL/GenBank/DDBJ whole genome shotgun (WGS) entry which is preliminary data.</text>
</comment>
<dbReference type="Gene3D" id="2.60.40.10">
    <property type="entry name" value="Immunoglobulins"/>
    <property type="match status" value="6"/>
</dbReference>
<evidence type="ECO:0000313" key="4">
    <source>
        <dbReference type="Proteomes" id="UP001596113"/>
    </source>
</evidence>
<dbReference type="InterPro" id="IPR036116">
    <property type="entry name" value="FN3_sf"/>
</dbReference>
<dbReference type="EMBL" id="JBHSMI010000028">
    <property type="protein sequence ID" value="MFC5404396.1"/>
    <property type="molecule type" value="Genomic_DNA"/>
</dbReference>
<dbReference type="InterPro" id="IPR058923">
    <property type="entry name" value="RCC1-like_dom"/>
</dbReference>